<evidence type="ECO:0000256" key="4">
    <source>
        <dbReference type="PIRNR" id="PIRNR028729"/>
    </source>
</evidence>
<comment type="function">
    <text evidence="4">Involved in ubiquitination and subsequent proteasomal degradation of target proteins. Together with CUL1, RBX1 and a F-box protein, it forms a SCF E3 ubiquitin ligase complex. The functional specificity of this complex depends on the type of F-box protein. In the SCF complex, it serves as an adapter that links the F-box protein to CUL1.</text>
</comment>
<dbReference type="Gene3D" id="3.30.710.10">
    <property type="entry name" value="Potassium Channel Kv1.1, Chain A"/>
    <property type="match status" value="1"/>
</dbReference>
<comment type="similarity">
    <text evidence="2 4">Belongs to the SKP1 family.</text>
</comment>
<reference evidence="7 8" key="1">
    <citation type="submission" date="2016-09" db="EMBL/GenBank/DDBJ databases">
        <title>The draft genome of Dichanthelium oligosanthes: A C3 panicoid grass species.</title>
        <authorList>
            <person name="Studer A.J."/>
            <person name="Schnable J.C."/>
            <person name="Brutnell T.P."/>
        </authorList>
    </citation>
    <scope>NUCLEOTIDE SEQUENCE [LARGE SCALE GENOMIC DNA]</scope>
    <source>
        <strain evidence="8">cv. Kellogg 1175</strain>
        <tissue evidence="7">Leaf</tissue>
    </source>
</reference>
<dbReference type="InterPro" id="IPR016073">
    <property type="entry name" value="Skp1_comp_POZ"/>
</dbReference>
<evidence type="ECO:0000259" key="5">
    <source>
        <dbReference type="Pfam" id="PF01466"/>
    </source>
</evidence>
<dbReference type="UniPathway" id="UPA00143"/>
<feature type="domain" description="SKP1 component POZ" evidence="6">
    <location>
        <begin position="2"/>
        <end position="34"/>
    </location>
</feature>
<dbReference type="EMBL" id="LWDX02042876">
    <property type="protein sequence ID" value="OEL23293.1"/>
    <property type="molecule type" value="Genomic_DNA"/>
</dbReference>
<comment type="subunit">
    <text evidence="4">Part of a SCF (SKP1-cullin-F-box) protein ligase complex.</text>
</comment>
<evidence type="ECO:0000256" key="2">
    <source>
        <dbReference type="ARBA" id="ARBA00009993"/>
    </source>
</evidence>
<evidence type="ECO:0000313" key="8">
    <source>
        <dbReference type="Proteomes" id="UP000095767"/>
    </source>
</evidence>
<proteinExistence type="inferred from homology"/>
<dbReference type="InterPro" id="IPR011333">
    <property type="entry name" value="SKP1/BTB/POZ_sf"/>
</dbReference>
<organism evidence="7 8">
    <name type="scientific">Dichanthelium oligosanthes</name>
    <dbReference type="NCBI Taxonomy" id="888268"/>
    <lineage>
        <taxon>Eukaryota</taxon>
        <taxon>Viridiplantae</taxon>
        <taxon>Streptophyta</taxon>
        <taxon>Embryophyta</taxon>
        <taxon>Tracheophyta</taxon>
        <taxon>Spermatophyta</taxon>
        <taxon>Magnoliopsida</taxon>
        <taxon>Liliopsida</taxon>
        <taxon>Poales</taxon>
        <taxon>Poaceae</taxon>
        <taxon>PACMAD clade</taxon>
        <taxon>Panicoideae</taxon>
        <taxon>Panicodae</taxon>
        <taxon>Paniceae</taxon>
        <taxon>Dichantheliinae</taxon>
        <taxon>Dichanthelium</taxon>
    </lineage>
</organism>
<comment type="caution">
    <text evidence="7">The sequence shown here is derived from an EMBL/GenBank/DDBJ whole genome shotgun (WGS) entry which is preliminary data.</text>
</comment>
<gene>
    <name evidence="7" type="ORF">BAE44_0015687</name>
</gene>
<protein>
    <recommendedName>
        <fullName evidence="4">SKP1-like protein</fullName>
    </recommendedName>
</protein>
<dbReference type="Pfam" id="PF01466">
    <property type="entry name" value="Skp1"/>
    <property type="match status" value="1"/>
</dbReference>
<evidence type="ECO:0000256" key="1">
    <source>
        <dbReference type="ARBA" id="ARBA00004906"/>
    </source>
</evidence>
<evidence type="ECO:0000256" key="3">
    <source>
        <dbReference type="ARBA" id="ARBA00022786"/>
    </source>
</evidence>
<dbReference type="Pfam" id="PF03931">
    <property type="entry name" value="Skp1_POZ"/>
    <property type="match status" value="1"/>
</dbReference>
<comment type="pathway">
    <text evidence="1 4">Protein modification; protein ubiquitination.</text>
</comment>
<dbReference type="OrthoDB" id="683036at2759"/>
<keyword evidence="3 4" id="KW-0833">Ubl conjugation pathway</keyword>
<dbReference type="Proteomes" id="UP000095767">
    <property type="component" value="Unassembled WGS sequence"/>
</dbReference>
<dbReference type="GO" id="GO:0016567">
    <property type="term" value="P:protein ubiquitination"/>
    <property type="evidence" value="ECO:0007669"/>
    <property type="project" value="UniProtKB-UniRule"/>
</dbReference>
<dbReference type="PIRSF" id="PIRSF028729">
    <property type="entry name" value="E3_ubiquit_lig_SCF_Skp"/>
    <property type="match status" value="1"/>
</dbReference>
<evidence type="ECO:0000313" key="7">
    <source>
        <dbReference type="EMBL" id="OEL23293.1"/>
    </source>
</evidence>
<dbReference type="AlphaFoldDB" id="A0A1E5VDR7"/>
<keyword evidence="8" id="KW-1185">Reference proteome</keyword>
<dbReference type="SMART" id="SM00512">
    <property type="entry name" value="Skp1"/>
    <property type="match status" value="1"/>
</dbReference>
<name>A0A1E5VDR7_9POAL</name>
<dbReference type="GO" id="GO:0006511">
    <property type="term" value="P:ubiquitin-dependent protein catabolic process"/>
    <property type="evidence" value="ECO:0007669"/>
    <property type="project" value="InterPro"/>
</dbReference>
<dbReference type="InterPro" id="IPR016072">
    <property type="entry name" value="Skp1_comp_dimer"/>
</dbReference>
<accession>A0A1E5VDR7</accession>
<evidence type="ECO:0000259" key="6">
    <source>
        <dbReference type="Pfam" id="PF03931"/>
    </source>
</evidence>
<dbReference type="GO" id="GO:0009867">
    <property type="term" value="P:jasmonic acid mediated signaling pathway"/>
    <property type="evidence" value="ECO:0007669"/>
    <property type="project" value="UniProtKB-ARBA"/>
</dbReference>
<dbReference type="SUPFAM" id="SSF81382">
    <property type="entry name" value="Skp1 dimerisation domain-like"/>
    <property type="match status" value="1"/>
</dbReference>
<feature type="domain" description="SKP1 component dimerisation" evidence="5">
    <location>
        <begin position="85"/>
        <end position="132"/>
    </location>
</feature>
<dbReference type="PANTHER" id="PTHR11165">
    <property type="entry name" value="SKP1"/>
    <property type="match status" value="1"/>
</dbReference>
<dbReference type="STRING" id="888268.A0A1E5VDR7"/>
<dbReference type="SUPFAM" id="SSF54695">
    <property type="entry name" value="POZ domain"/>
    <property type="match status" value="1"/>
</dbReference>
<dbReference type="InterPro" id="IPR016897">
    <property type="entry name" value="SKP1"/>
</dbReference>
<sequence length="134" mass="14150">MMDEAGGDVAGAGIPLPNVDARTLGMVLEYCNKHAPASAASPNAATAAVLAADKDLESFDKELVNVDTSTLFYLVNAASYLKVTGLVDLASQTVADMIKGKPVEEMRRVLGITDSGFTTEEEAAISRQNPWAFK</sequence>
<dbReference type="InterPro" id="IPR036296">
    <property type="entry name" value="SKP1-like_dim_sf"/>
</dbReference>
<dbReference type="InterPro" id="IPR001232">
    <property type="entry name" value="SKP1-like"/>
</dbReference>